<protein>
    <submittedName>
        <fullName evidence="4">Sulfurtransferase</fullName>
    </submittedName>
</protein>
<feature type="domain" description="Rhodanese" evidence="3">
    <location>
        <begin position="203"/>
        <end position="289"/>
    </location>
</feature>
<proteinExistence type="predicted"/>
<organism evidence="4 5">
    <name type="scientific">Vineibacter terrae</name>
    <dbReference type="NCBI Taxonomy" id="2586908"/>
    <lineage>
        <taxon>Bacteria</taxon>
        <taxon>Pseudomonadati</taxon>
        <taxon>Pseudomonadota</taxon>
        <taxon>Alphaproteobacteria</taxon>
        <taxon>Hyphomicrobiales</taxon>
        <taxon>Vineibacter</taxon>
    </lineage>
</organism>
<evidence type="ECO:0000259" key="3">
    <source>
        <dbReference type="PROSITE" id="PS50206"/>
    </source>
</evidence>
<evidence type="ECO:0000256" key="2">
    <source>
        <dbReference type="ARBA" id="ARBA00022737"/>
    </source>
</evidence>
<name>A0A5C8PT76_9HYPH</name>
<sequence length="291" mass="30926">MREPDALISTDALARILGRPEVRVFDCTTYLEPPPPGSDDPYIAVPGDKSFAAAHVAGAGFLDLQGEFSDQATRLRFTMPPVAQLEAAFGRHGIGDGTRVVLYSIGTMMWATRFWWMLKALGFDGAAVLDGGLDKWQAEGRPVESGPAKGYPPARFTARPRPGRFVDKQAVLAGMENAGTVIVNALGSQFHKGLEPSRYGRPGRVPGSVNVPAATLVDPQTKAFAPLAAAAARFTAAGVTPDKHVIAYCGGGISATIDLFLLHQLGYDDLALYDASMGEWAKDTALPIEQG</sequence>
<reference evidence="4 5" key="1">
    <citation type="submission" date="2019-06" db="EMBL/GenBank/DDBJ databases">
        <title>New taxonomy in bacterial strain CC-CFT640, isolated from vineyard.</title>
        <authorList>
            <person name="Lin S.-Y."/>
            <person name="Tsai C.-F."/>
            <person name="Young C.-C."/>
        </authorList>
    </citation>
    <scope>NUCLEOTIDE SEQUENCE [LARGE SCALE GENOMIC DNA]</scope>
    <source>
        <strain evidence="4 5">CC-CFT640</strain>
    </source>
</reference>
<feature type="domain" description="Rhodanese" evidence="3">
    <location>
        <begin position="46"/>
        <end position="145"/>
    </location>
</feature>
<dbReference type="Proteomes" id="UP000321638">
    <property type="component" value="Unassembled WGS sequence"/>
</dbReference>
<dbReference type="InterPro" id="IPR001763">
    <property type="entry name" value="Rhodanese-like_dom"/>
</dbReference>
<keyword evidence="1 4" id="KW-0808">Transferase</keyword>
<evidence type="ECO:0000256" key="1">
    <source>
        <dbReference type="ARBA" id="ARBA00022679"/>
    </source>
</evidence>
<dbReference type="RefSeq" id="WP_147845900.1">
    <property type="nucleotide sequence ID" value="NZ_VDUZ01000004.1"/>
</dbReference>
<keyword evidence="2" id="KW-0677">Repeat</keyword>
<dbReference type="CDD" id="cd01448">
    <property type="entry name" value="TST_Repeat_1"/>
    <property type="match status" value="1"/>
</dbReference>
<gene>
    <name evidence="4" type="ORF">FHP25_05515</name>
</gene>
<dbReference type="InterPro" id="IPR045078">
    <property type="entry name" value="TST/MPST-like"/>
</dbReference>
<comment type="caution">
    <text evidence="4">The sequence shown here is derived from an EMBL/GenBank/DDBJ whole genome shotgun (WGS) entry which is preliminary data.</text>
</comment>
<dbReference type="GO" id="GO:0004792">
    <property type="term" value="F:thiosulfate-cyanide sulfurtransferase activity"/>
    <property type="evidence" value="ECO:0007669"/>
    <property type="project" value="TreeGrafter"/>
</dbReference>
<dbReference type="SMART" id="SM00450">
    <property type="entry name" value="RHOD"/>
    <property type="match status" value="2"/>
</dbReference>
<dbReference type="PANTHER" id="PTHR11364:SF27">
    <property type="entry name" value="SULFURTRANSFERASE"/>
    <property type="match status" value="1"/>
</dbReference>
<evidence type="ECO:0000313" key="4">
    <source>
        <dbReference type="EMBL" id="TXL80484.1"/>
    </source>
</evidence>
<dbReference type="Pfam" id="PF00581">
    <property type="entry name" value="Rhodanese"/>
    <property type="match status" value="2"/>
</dbReference>
<dbReference type="InterPro" id="IPR036873">
    <property type="entry name" value="Rhodanese-like_dom_sf"/>
</dbReference>
<dbReference type="EMBL" id="VDUZ01000004">
    <property type="protein sequence ID" value="TXL80484.1"/>
    <property type="molecule type" value="Genomic_DNA"/>
</dbReference>
<dbReference type="SUPFAM" id="SSF52821">
    <property type="entry name" value="Rhodanese/Cell cycle control phosphatase"/>
    <property type="match status" value="2"/>
</dbReference>
<dbReference type="Gene3D" id="3.40.250.10">
    <property type="entry name" value="Rhodanese-like domain"/>
    <property type="match status" value="2"/>
</dbReference>
<dbReference type="PROSITE" id="PS50206">
    <property type="entry name" value="RHODANESE_3"/>
    <property type="match status" value="2"/>
</dbReference>
<dbReference type="PANTHER" id="PTHR11364">
    <property type="entry name" value="THIOSULFATE SULFERTANSFERASE"/>
    <property type="match status" value="1"/>
</dbReference>
<keyword evidence="5" id="KW-1185">Reference proteome</keyword>
<accession>A0A5C8PT76</accession>
<dbReference type="AlphaFoldDB" id="A0A5C8PT76"/>
<dbReference type="OrthoDB" id="9781034at2"/>
<evidence type="ECO:0000313" key="5">
    <source>
        <dbReference type="Proteomes" id="UP000321638"/>
    </source>
</evidence>